<organism evidence="2 3">
    <name type="scientific">Iphiclides podalirius</name>
    <name type="common">scarce swallowtail</name>
    <dbReference type="NCBI Taxonomy" id="110791"/>
    <lineage>
        <taxon>Eukaryota</taxon>
        <taxon>Metazoa</taxon>
        <taxon>Ecdysozoa</taxon>
        <taxon>Arthropoda</taxon>
        <taxon>Hexapoda</taxon>
        <taxon>Insecta</taxon>
        <taxon>Pterygota</taxon>
        <taxon>Neoptera</taxon>
        <taxon>Endopterygota</taxon>
        <taxon>Lepidoptera</taxon>
        <taxon>Glossata</taxon>
        <taxon>Ditrysia</taxon>
        <taxon>Papilionoidea</taxon>
        <taxon>Papilionidae</taxon>
        <taxon>Papilioninae</taxon>
        <taxon>Iphiclides</taxon>
    </lineage>
</organism>
<evidence type="ECO:0000313" key="2">
    <source>
        <dbReference type="EMBL" id="CAH2065092.1"/>
    </source>
</evidence>
<evidence type="ECO:0000256" key="1">
    <source>
        <dbReference type="SAM" id="SignalP"/>
    </source>
</evidence>
<keyword evidence="3" id="KW-1185">Reference proteome</keyword>
<reference evidence="2" key="1">
    <citation type="submission" date="2022-03" db="EMBL/GenBank/DDBJ databases">
        <authorList>
            <person name="Martin H S."/>
        </authorList>
    </citation>
    <scope>NUCLEOTIDE SEQUENCE</scope>
</reference>
<feature type="non-terminal residue" evidence="2">
    <location>
        <position position="155"/>
    </location>
</feature>
<feature type="signal peptide" evidence="1">
    <location>
        <begin position="1"/>
        <end position="17"/>
    </location>
</feature>
<feature type="chain" id="PRO_5045710912" evidence="1">
    <location>
        <begin position="18"/>
        <end position="155"/>
    </location>
</feature>
<protein>
    <submittedName>
        <fullName evidence="2">Uncharacterized protein</fullName>
    </submittedName>
</protein>
<proteinExistence type="predicted"/>
<keyword evidence="1" id="KW-0732">Signal</keyword>
<accession>A0ABN8IVL9</accession>
<sequence length="155" mass="17477">MVVATVLLVGLLSTVLALPSSETADDPSCIRMTPENRNKLDSMMNEVVEFVTRLAARNQDFDVASLKMKIDRHYQEDDDTKDTVLEFIVNDCSSDAKEAASWVEQSGGLEGSQTPEVVWLNLPENGREVLRYLNRKRGDKPFLVYTNGMEQYVFP</sequence>
<name>A0ABN8IVL9_9NEOP</name>
<dbReference type="Proteomes" id="UP000837857">
    <property type="component" value="Chromosome 30"/>
</dbReference>
<gene>
    <name evidence="2" type="ORF">IPOD504_LOCUS13033</name>
</gene>
<evidence type="ECO:0000313" key="3">
    <source>
        <dbReference type="Proteomes" id="UP000837857"/>
    </source>
</evidence>
<dbReference type="EMBL" id="OW152842">
    <property type="protein sequence ID" value="CAH2065092.1"/>
    <property type="molecule type" value="Genomic_DNA"/>
</dbReference>